<protein>
    <recommendedName>
        <fullName evidence="8">Rhodopsin domain-containing protein</fullName>
    </recommendedName>
</protein>
<sequence>MSSSPSVSPGTLTEDRGPSLVAVTSVFLTLTILSASIRIFTRLRVVGWIGADDALILCAAAAAVAEAAGTIAATRYGLGRHIEEQLPEWRRPYAIADLVASLSYSMSAMFVKLSLLAFYLRLSPNGMFRKLTYAMMVVSASFGVSSVIAAGVQCVPVSMLWDSTQAGHCIDVNSFYFANAGIHIFTELLIYILPIHTLWKLHLPLRQKLGLCGLMGVGAMLIVISCYRIVTIRDLLASNDTTWNTVAPLMWYTIELNLAIFIACGPAFLSFFRRYLPMVFGGQTSRSRSKAYQHKEYKNKNSYPLRSVSQNGQHRTLSKNPGVKTTITSKDATFFDIENSSEERIMVSNAGIQKQVDVWIENEENEATKSKIGLGREDFP</sequence>
<evidence type="ECO:0000256" key="2">
    <source>
        <dbReference type="ARBA" id="ARBA00022692"/>
    </source>
</evidence>
<evidence type="ECO:0000256" key="1">
    <source>
        <dbReference type="ARBA" id="ARBA00004141"/>
    </source>
</evidence>
<dbReference type="InterPro" id="IPR052337">
    <property type="entry name" value="SAT4-like"/>
</dbReference>
<keyword evidence="3 7" id="KW-1133">Transmembrane helix</keyword>
<feature type="transmembrane region" description="Helical" evidence="7">
    <location>
        <begin position="180"/>
        <end position="199"/>
    </location>
</feature>
<comment type="similarity">
    <text evidence="5">Belongs to the SAT4 family.</text>
</comment>
<keyword evidence="2 7" id="KW-0812">Transmembrane</keyword>
<evidence type="ECO:0000256" key="3">
    <source>
        <dbReference type="ARBA" id="ARBA00022989"/>
    </source>
</evidence>
<feature type="transmembrane region" description="Helical" evidence="7">
    <location>
        <begin position="211"/>
        <end position="230"/>
    </location>
</feature>
<dbReference type="AlphaFoldDB" id="A0A8H4W4A7"/>
<dbReference type="PANTHER" id="PTHR33048">
    <property type="entry name" value="PTH11-LIKE INTEGRAL MEMBRANE PROTEIN (AFU_ORTHOLOGUE AFUA_5G11245)"/>
    <property type="match status" value="1"/>
</dbReference>
<evidence type="ECO:0000259" key="8">
    <source>
        <dbReference type="Pfam" id="PF20684"/>
    </source>
</evidence>
<dbReference type="OrthoDB" id="444631at2759"/>
<comment type="caution">
    <text evidence="9">The sequence shown here is derived from an EMBL/GenBank/DDBJ whole genome shotgun (WGS) entry which is preliminary data.</text>
</comment>
<accession>A0A8H4W4A7</accession>
<comment type="subcellular location">
    <subcellularLocation>
        <location evidence="1">Membrane</location>
        <topology evidence="1">Multi-pass membrane protein</topology>
    </subcellularLocation>
</comment>
<reference evidence="9 10" key="1">
    <citation type="submission" date="2020-03" db="EMBL/GenBank/DDBJ databases">
        <title>Draft Genome Sequence of Cudoniella acicularis.</title>
        <authorList>
            <person name="Buettner E."/>
            <person name="Kellner H."/>
        </authorList>
    </citation>
    <scope>NUCLEOTIDE SEQUENCE [LARGE SCALE GENOMIC DNA]</scope>
    <source>
        <strain evidence="9 10">DSM 108380</strain>
    </source>
</reference>
<proteinExistence type="inferred from homology"/>
<name>A0A8H4W4A7_9HELO</name>
<dbReference type="EMBL" id="JAAMPI010000550">
    <property type="protein sequence ID" value="KAF4630434.1"/>
    <property type="molecule type" value="Genomic_DNA"/>
</dbReference>
<feature type="transmembrane region" description="Helical" evidence="7">
    <location>
        <begin position="20"/>
        <end position="41"/>
    </location>
</feature>
<evidence type="ECO:0000256" key="5">
    <source>
        <dbReference type="ARBA" id="ARBA00038359"/>
    </source>
</evidence>
<keyword evidence="10" id="KW-1185">Reference proteome</keyword>
<feature type="transmembrane region" description="Helical" evidence="7">
    <location>
        <begin position="93"/>
        <end position="119"/>
    </location>
</feature>
<dbReference type="InterPro" id="IPR049326">
    <property type="entry name" value="Rhodopsin_dom_fungi"/>
</dbReference>
<gene>
    <name evidence="9" type="ORF">G7Y89_g7705</name>
</gene>
<dbReference type="Proteomes" id="UP000566819">
    <property type="component" value="Unassembled WGS sequence"/>
</dbReference>
<evidence type="ECO:0000256" key="4">
    <source>
        <dbReference type="ARBA" id="ARBA00023136"/>
    </source>
</evidence>
<evidence type="ECO:0000313" key="10">
    <source>
        <dbReference type="Proteomes" id="UP000566819"/>
    </source>
</evidence>
<keyword evidence="4 7" id="KW-0472">Membrane</keyword>
<dbReference type="GO" id="GO:0016020">
    <property type="term" value="C:membrane"/>
    <property type="evidence" value="ECO:0007669"/>
    <property type="project" value="UniProtKB-SubCell"/>
</dbReference>
<organism evidence="9 10">
    <name type="scientific">Cudoniella acicularis</name>
    <dbReference type="NCBI Taxonomy" id="354080"/>
    <lineage>
        <taxon>Eukaryota</taxon>
        <taxon>Fungi</taxon>
        <taxon>Dikarya</taxon>
        <taxon>Ascomycota</taxon>
        <taxon>Pezizomycotina</taxon>
        <taxon>Leotiomycetes</taxon>
        <taxon>Helotiales</taxon>
        <taxon>Tricladiaceae</taxon>
        <taxon>Cudoniella</taxon>
    </lineage>
</organism>
<feature type="domain" description="Rhodopsin" evidence="8">
    <location>
        <begin position="37"/>
        <end position="273"/>
    </location>
</feature>
<dbReference type="Pfam" id="PF20684">
    <property type="entry name" value="Fung_rhodopsin"/>
    <property type="match status" value="1"/>
</dbReference>
<feature type="transmembrane region" description="Helical" evidence="7">
    <location>
        <begin position="250"/>
        <end position="272"/>
    </location>
</feature>
<dbReference type="PANTHER" id="PTHR33048:SF47">
    <property type="entry name" value="INTEGRAL MEMBRANE PROTEIN-RELATED"/>
    <property type="match status" value="1"/>
</dbReference>
<feature type="transmembrane region" description="Helical" evidence="7">
    <location>
        <begin position="53"/>
        <end position="73"/>
    </location>
</feature>
<evidence type="ECO:0000256" key="7">
    <source>
        <dbReference type="SAM" id="Phobius"/>
    </source>
</evidence>
<feature type="transmembrane region" description="Helical" evidence="7">
    <location>
        <begin position="131"/>
        <end position="152"/>
    </location>
</feature>
<feature type="region of interest" description="Disordered" evidence="6">
    <location>
        <begin position="304"/>
        <end position="324"/>
    </location>
</feature>
<evidence type="ECO:0000256" key="6">
    <source>
        <dbReference type="SAM" id="MobiDB-lite"/>
    </source>
</evidence>
<evidence type="ECO:0000313" key="9">
    <source>
        <dbReference type="EMBL" id="KAF4630434.1"/>
    </source>
</evidence>